<gene>
    <name evidence="1" type="ORF">H6P81_018243</name>
</gene>
<protein>
    <submittedName>
        <fullName evidence="1">Uncharacterized protein</fullName>
    </submittedName>
</protein>
<reference evidence="1 2" key="1">
    <citation type="submission" date="2021-07" db="EMBL/GenBank/DDBJ databases">
        <title>The Aristolochia fimbriata genome: insights into angiosperm evolution, floral development and chemical biosynthesis.</title>
        <authorList>
            <person name="Jiao Y."/>
        </authorList>
    </citation>
    <scope>NUCLEOTIDE SEQUENCE [LARGE SCALE GENOMIC DNA]</scope>
    <source>
        <strain evidence="1">IBCAS-2021</strain>
        <tissue evidence="1">Leaf</tissue>
    </source>
</reference>
<organism evidence="1 2">
    <name type="scientific">Aristolochia fimbriata</name>
    <name type="common">White veined hardy Dutchman's pipe vine</name>
    <dbReference type="NCBI Taxonomy" id="158543"/>
    <lineage>
        <taxon>Eukaryota</taxon>
        <taxon>Viridiplantae</taxon>
        <taxon>Streptophyta</taxon>
        <taxon>Embryophyta</taxon>
        <taxon>Tracheophyta</taxon>
        <taxon>Spermatophyta</taxon>
        <taxon>Magnoliopsida</taxon>
        <taxon>Magnoliidae</taxon>
        <taxon>Piperales</taxon>
        <taxon>Aristolochiaceae</taxon>
        <taxon>Aristolochia</taxon>
    </lineage>
</organism>
<comment type="caution">
    <text evidence="1">The sequence shown here is derived from an EMBL/GenBank/DDBJ whole genome shotgun (WGS) entry which is preliminary data.</text>
</comment>
<evidence type="ECO:0000313" key="2">
    <source>
        <dbReference type="Proteomes" id="UP000825729"/>
    </source>
</evidence>
<evidence type="ECO:0000313" key="1">
    <source>
        <dbReference type="EMBL" id="KAG9442389.1"/>
    </source>
</evidence>
<dbReference type="Proteomes" id="UP000825729">
    <property type="component" value="Unassembled WGS sequence"/>
</dbReference>
<dbReference type="AlphaFoldDB" id="A0AAV7E2D3"/>
<dbReference type="EMBL" id="JAINDJ010000007">
    <property type="protein sequence ID" value="KAG9442389.1"/>
    <property type="molecule type" value="Genomic_DNA"/>
</dbReference>
<accession>A0AAV7E2D3</accession>
<name>A0AAV7E2D3_ARIFI</name>
<keyword evidence="2" id="KW-1185">Reference proteome</keyword>
<proteinExistence type="predicted"/>
<sequence length="216" mass="24824">MSRPDITHEKYQIKFISISKAKSIRFHCNDRQLHSFQTHKINSVSLFWRGTDRQKRYVKQLFHHLLVIRGKVPYAFPHVAVEFAESDFGKSHLRRHIRAQISPSPHVSSIIDNACTVPYNRPDRFPSPNTDIIYGGSNHKVTASLKAREIRIEMSPERIFGLWRSSSNTANFFAIYLIRAQESSNLNVAPYLVKRFSALAVLTSRSSTEGRGSRDL</sequence>